<organism evidence="7">
    <name type="scientific">Chromera velia CCMP2878</name>
    <dbReference type="NCBI Taxonomy" id="1169474"/>
    <lineage>
        <taxon>Eukaryota</taxon>
        <taxon>Sar</taxon>
        <taxon>Alveolata</taxon>
        <taxon>Colpodellida</taxon>
        <taxon>Chromeraceae</taxon>
        <taxon>Chromera</taxon>
    </lineage>
</organism>
<gene>
    <name evidence="7" type="ORF">Cvel_14626</name>
</gene>
<feature type="transmembrane region" description="Helical" evidence="5">
    <location>
        <begin position="561"/>
        <end position="581"/>
    </location>
</feature>
<feature type="transmembrane region" description="Helical" evidence="5">
    <location>
        <begin position="111"/>
        <end position="137"/>
    </location>
</feature>
<dbReference type="PANTHER" id="PTHR31503">
    <property type="entry name" value="VACUOLAR CALCIUM ION TRANSPORTER"/>
    <property type="match status" value="1"/>
</dbReference>
<evidence type="ECO:0000313" key="7">
    <source>
        <dbReference type="EMBL" id="CEM05457.1"/>
    </source>
</evidence>
<feature type="region of interest" description="Disordered" evidence="4">
    <location>
        <begin position="147"/>
        <end position="174"/>
    </location>
</feature>
<feature type="transmembrane region" description="Helical" evidence="5">
    <location>
        <begin position="265"/>
        <end position="285"/>
    </location>
</feature>
<name>A0A0G4F0S5_9ALVE</name>
<feature type="transmembrane region" description="Helical" evidence="5">
    <location>
        <begin position="522"/>
        <end position="541"/>
    </location>
</feature>
<dbReference type="InterPro" id="IPR004713">
    <property type="entry name" value="CaH_exchang"/>
</dbReference>
<feature type="domain" description="EF-hand" evidence="6">
    <location>
        <begin position="401"/>
        <end position="427"/>
    </location>
</feature>
<feature type="coiled-coil region" evidence="3">
    <location>
        <begin position="336"/>
        <end position="367"/>
    </location>
</feature>
<dbReference type="InterPro" id="IPR002048">
    <property type="entry name" value="EF_hand_dom"/>
</dbReference>
<dbReference type="VEuPathDB" id="CryptoDB:Cvel_14626"/>
<dbReference type="SMART" id="SM00054">
    <property type="entry name" value="EFh"/>
    <property type="match status" value="2"/>
</dbReference>
<keyword evidence="2" id="KW-0406">Ion transport</keyword>
<dbReference type="InterPro" id="IPR011992">
    <property type="entry name" value="EF-hand-dom_pair"/>
</dbReference>
<reference evidence="7" key="1">
    <citation type="submission" date="2014-11" db="EMBL/GenBank/DDBJ databases">
        <authorList>
            <person name="Otto D Thomas"/>
            <person name="Naeem Raeece"/>
        </authorList>
    </citation>
    <scope>NUCLEOTIDE SEQUENCE</scope>
</reference>
<dbReference type="AlphaFoldDB" id="A0A0G4F0S5"/>
<dbReference type="Pfam" id="PF13499">
    <property type="entry name" value="EF-hand_7"/>
    <property type="match status" value="1"/>
</dbReference>
<proteinExistence type="predicted"/>
<accession>A0A0G4F0S5</accession>
<feature type="transmembrane region" description="Helical" evidence="5">
    <location>
        <begin position="85"/>
        <end position="105"/>
    </location>
</feature>
<evidence type="ECO:0000259" key="6">
    <source>
        <dbReference type="PROSITE" id="PS50222"/>
    </source>
</evidence>
<dbReference type="GO" id="GO:0016020">
    <property type="term" value="C:membrane"/>
    <property type="evidence" value="ECO:0007669"/>
    <property type="project" value="InterPro"/>
</dbReference>
<evidence type="ECO:0000256" key="1">
    <source>
        <dbReference type="ARBA" id="ARBA00022837"/>
    </source>
</evidence>
<dbReference type="GO" id="GO:0005509">
    <property type="term" value="F:calcium ion binding"/>
    <property type="evidence" value="ECO:0007669"/>
    <property type="project" value="InterPro"/>
</dbReference>
<dbReference type="PROSITE" id="PS00018">
    <property type="entry name" value="EF_HAND_1"/>
    <property type="match status" value="2"/>
</dbReference>
<keyword evidence="1" id="KW-0106">Calcium</keyword>
<keyword evidence="2" id="KW-0813">Transport</keyword>
<dbReference type="GO" id="GO:0015369">
    <property type="term" value="F:calcium:proton antiporter activity"/>
    <property type="evidence" value="ECO:0007669"/>
    <property type="project" value="TreeGrafter"/>
</dbReference>
<dbReference type="GO" id="GO:0006874">
    <property type="term" value="P:intracellular calcium ion homeostasis"/>
    <property type="evidence" value="ECO:0007669"/>
    <property type="project" value="TreeGrafter"/>
</dbReference>
<protein>
    <recommendedName>
        <fullName evidence="6">EF-hand domain-containing protein</fullName>
    </recommendedName>
</protein>
<feature type="compositionally biased region" description="Basic and acidic residues" evidence="4">
    <location>
        <begin position="148"/>
        <end position="174"/>
    </location>
</feature>
<keyword evidence="5" id="KW-1133">Transmembrane helix</keyword>
<dbReference type="PANTHER" id="PTHR31503:SF36">
    <property type="entry name" value="SODIUM_CALCIUM EXCHANGER MEMBRANE REGION DOMAIN-CONTAINING PROTEIN"/>
    <property type="match status" value="1"/>
</dbReference>
<sequence>MWGWLAQTSGDVGVHFTEFLSGCLDFLNRLFIDPMVLPNDGFGLGQLCFLLLVYGYIAFLAAKVMTIGAELMMMVPAWKRWVPPVVLPILNAFPEAVLLFITGFVDHPRSAVAIGLGTLTGTTVLAIIAPTVIVILAGRVSVLQVPKGHGDPGGKEELGQSAKDRVKTSPRDEKVMQEGGWVCNYDPDSHCDIIEEIKADHKEDSHKGSGGGHGHGGHDAHGHGHGHGQGHSCGSAHRKLLKIHDWSLTRSAVEPNEIVSHNAPLVLLSLLPYTFLLIPAFMEFYQAPDGAANVERALLWTALVLCYFCFAVYVVWARSQADNDPVTQARADEMRAQALEENRLTFRQVVEELLKEMEDKRKAFAKKKHPDERTGHEATALDDSIPEETLEGVMTILRPYFEELDANKSGSLSTAEVSVLLQRLGEDNSDKAVRAFMDHVDADRSGQVDFTEFCVGIIDFMGGKITTTGPTGQRTMTLEEENFNKWKSFRTHSEEHALAAAGISLDDEKDLNRALLKIKIKGCLYAIVGGILAFLMAEPMILVCYKGGIVLQTEGLHVSPFLLALVVVPLVNLVSEFFMAWDHATKQTVATATLVLGEMEGATIVHNTLCLGSLILAIVNFNVNRLGKVGPHGETFNEILMWTYKAETLTLIIFQSTVFMVFWFKKRWYLYDVIWLLLMLPFCLGLLYGLAWAFGRGEIGAKAMEHAMHHGGGDHGGGGIQHEGGHGDLQAAGHGGHGHFI</sequence>
<dbReference type="PhylomeDB" id="A0A0G4F0S5"/>
<evidence type="ECO:0000256" key="2">
    <source>
        <dbReference type="ARBA" id="ARBA00023065"/>
    </source>
</evidence>
<feature type="transmembrane region" description="Helical" evidence="5">
    <location>
        <begin position="673"/>
        <end position="694"/>
    </location>
</feature>
<evidence type="ECO:0000256" key="4">
    <source>
        <dbReference type="SAM" id="MobiDB-lite"/>
    </source>
</evidence>
<dbReference type="Gene3D" id="1.10.238.10">
    <property type="entry name" value="EF-hand"/>
    <property type="match status" value="1"/>
</dbReference>
<keyword evidence="5" id="KW-0472">Membrane</keyword>
<feature type="transmembrane region" description="Helical" evidence="5">
    <location>
        <begin position="44"/>
        <end position="64"/>
    </location>
</feature>
<dbReference type="PROSITE" id="PS50222">
    <property type="entry name" value="EF_HAND_2"/>
    <property type="match status" value="2"/>
</dbReference>
<dbReference type="InterPro" id="IPR018247">
    <property type="entry name" value="EF_Hand_1_Ca_BS"/>
</dbReference>
<evidence type="ECO:0000256" key="5">
    <source>
        <dbReference type="SAM" id="Phobius"/>
    </source>
</evidence>
<feature type="transmembrane region" description="Helical" evidence="5">
    <location>
        <begin position="642"/>
        <end position="664"/>
    </location>
</feature>
<feature type="region of interest" description="Disordered" evidence="4">
    <location>
        <begin position="201"/>
        <end position="234"/>
    </location>
</feature>
<feature type="transmembrane region" description="Helical" evidence="5">
    <location>
        <begin position="297"/>
        <end position="316"/>
    </location>
</feature>
<dbReference type="EMBL" id="CDMZ01000051">
    <property type="protein sequence ID" value="CEM05457.1"/>
    <property type="molecule type" value="Genomic_DNA"/>
</dbReference>
<feature type="transmembrane region" description="Helical" evidence="5">
    <location>
        <begin position="602"/>
        <end position="622"/>
    </location>
</feature>
<keyword evidence="5" id="KW-0812">Transmembrane</keyword>
<dbReference type="SUPFAM" id="SSF47473">
    <property type="entry name" value="EF-hand"/>
    <property type="match status" value="1"/>
</dbReference>
<feature type="domain" description="EF-hand" evidence="6">
    <location>
        <begin position="428"/>
        <end position="463"/>
    </location>
</feature>
<evidence type="ECO:0000256" key="3">
    <source>
        <dbReference type="SAM" id="Coils"/>
    </source>
</evidence>
<dbReference type="CDD" id="cd00051">
    <property type="entry name" value="EFh"/>
    <property type="match status" value="1"/>
</dbReference>
<keyword evidence="3" id="KW-0175">Coiled coil</keyword>